<evidence type="ECO:0000313" key="1">
    <source>
        <dbReference type="EMBL" id="KAJ8456451.1"/>
    </source>
</evidence>
<sequence length="169" mass="18688">MPHLNIPVYKINQANLRIKHKPRVMVGRVSFEIAPGTGLSLNDWYTRPTGQMKPRVPGFADQSILATGLPEIQLKFCWPGYEHLDIVEHCPLVGLKCNGQVAQAVAGAFKIFMQKAAQVACKEPRFAIAPGSPYNMQTVVLIALRHVCGDVFIAEVDYQPSIPSSRMMS</sequence>
<name>A0AAD7TGM6_9APHY</name>
<organism evidence="1 2">
    <name type="scientific">Trametes cubensis</name>
    <dbReference type="NCBI Taxonomy" id="1111947"/>
    <lineage>
        <taxon>Eukaryota</taxon>
        <taxon>Fungi</taxon>
        <taxon>Dikarya</taxon>
        <taxon>Basidiomycota</taxon>
        <taxon>Agaricomycotina</taxon>
        <taxon>Agaricomycetes</taxon>
        <taxon>Polyporales</taxon>
        <taxon>Polyporaceae</taxon>
        <taxon>Trametes</taxon>
    </lineage>
</organism>
<gene>
    <name evidence="1" type="ORF">ONZ51_g12118</name>
</gene>
<dbReference type="Proteomes" id="UP001215151">
    <property type="component" value="Unassembled WGS sequence"/>
</dbReference>
<proteinExistence type="predicted"/>
<comment type="caution">
    <text evidence="1">The sequence shown here is derived from an EMBL/GenBank/DDBJ whole genome shotgun (WGS) entry which is preliminary data.</text>
</comment>
<evidence type="ECO:0000313" key="2">
    <source>
        <dbReference type="Proteomes" id="UP001215151"/>
    </source>
</evidence>
<dbReference type="EMBL" id="JAPEVG010000677">
    <property type="protein sequence ID" value="KAJ8456451.1"/>
    <property type="molecule type" value="Genomic_DNA"/>
</dbReference>
<dbReference type="AlphaFoldDB" id="A0AAD7TGM6"/>
<accession>A0AAD7TGM6</accession>
<keyword evidence="2" id="KW-1185">Reference proteome</keyword>
<protein>
    <submittedName>
        <fullName evidence="1">Uncharacterized protein</fullName>
    </submittedName>
</protein>
<reference evidence="1" key="1">
    <citation type="submission" date="2022-11" db="EMBL/GenBank/DDBJ databases">
        <title>Genome Sequence of Cubamyces cubensis.</title>
        <authorList>
            <person name="Buettner E."/>
        </authorList>
    </citation>
    <scope>NUCLEOTIDE SEQUENCE</scope>
    <source>
        <strain evidence="1">MPL-01</strain>
    </source>
</reference>